<gene>
    <name evidence="3" type="ORF">HD556DRAFT_1302543</name>
</gene>
<proteinExistence type="predicted"/>
<evidence type="ECO:0000259" key="2">
    <source>
        <dbReference type="Pfam" id="PF20149"/>
    </source>
</evidence>
<comment type="caution">
    <text evidence="3">The sequence shown here is derived from an EMBL/GenBank/DDBJ whole genome shotgun (WGS) entry which is preliminary data.</text>
</comment>
<evidence type="ECO:0000313" key="4">
    <source>
        <dbReference type="Proteomes" id="UP000719766"/>
    </source>
</evidence>
<name>A0A9P7E3T2_9AGAM</name>
<evidence type="ECO:0000313" key="3">
    <source>
        <dbReference type="EMBL" id="KAG1810189.1"/>
    </source>
</evidence>
<dbReference type="EMBL" id="JABBWE010000001">
    <property type="protein sequence ID" value="KAG1810189.1"/>
    <property type="molecule type" value="Genomic_DNA"/>
</dbReference>
<organism evidence="3 4">
    <name type="scientific">Suillus plorans</name>
    <dbReference type="NCBI Taxonomy" id="116603"/>
    <lineage>
        <taxon>Eukaryota</taxon>
        <taxon>Fungi</taxon>
        <taxon>Dikarya</taxon>
        <taxon>Basidiomycota</taxon>
        <taxon>Agaricomycotina</taxon>
        <taxon>Agaricomycetes</taxon>
        <taxon>Agaricomycetidae</taxon>
        <taxon>Boletales</taxon>
        <taxon>Suillineae</taxon>
        <taxon>Suillaceae</taxon>
        <taxon>Suillus</taxon>
    </lineage>
</organism>
<feature type="compositionally biased region" description="Acidic residues" evidence="1">
    <location>
        <begin position="112"/>
        <end position="121"/>
    </location>
</feature>
<evidence type="ECO:0000256" key="1">
    <source>
        <dbReference type="SAM" id="MobiDB-lite"/>
    </source>
</evidence>
<dbReference type="AlphaFoldDB" id="A0A9P7E3T2"/>
<dbReference type="Proteomes" id="UP000719766">
    <property type="component" value="Unassembled WGS sequence"/>
</dbReference>
<dbReference type="InterPro" id="IPR045341">
    <property type="entry name" value="DUF6532"/>
</dbReference>
<feature type="region of interest" description="Disordered" evidence="1">
    <location>
        <begin position="112"/>
        <end position="143"/>
    </location>
</feature>
<dbReference type="Pfam" id="PF20149">
    <property type="entry name" value="DUF6532"/>
    <property type="match status" value="1"/>
</dbReference>
<feature type="compositionally biased region" description="Basic residues" evidence="1">
    <location>
        <begin position="87"/>
        <end position="99"/>
    </location>
</feature>
<feature type="compositionally biased region" description="Acidic residues" evidence="1">
    <location>
        <begin position="133"/>
        <end position="143"/>
    </location>
</feature>
<dbReference type="OrthoDB" id="2673013at2759"/>
<sequence>MSAPVNSRELRNAKKKAIENAVWLPKPTKKARQAPQAPSGLECPAKKISSLSTNKHQRSLTNSEEEEEDGGHFKSSGSETDLEPVKSKPRGLYRPNKLRRTYAMQDVSVLVDTDELDSDGDQVDHPVMANGGDTDEESEHDEPETTAMMLADEIPSLVTDSMKPKRVVQTHGKSQSARDQKHAAEIPTWRDVDNAVSESEETTTAGSEPSEPYSSEFDGPKKLTSATHSAQTMAALIRTEKGNIKLLNQNHQTQRVVRNAILDAKCHVIFVNAYPELVDKNQISLQSLLTVAQNLDVPAIKQHLQTDAQYAAHLSSLVEPRIPLLRRDLKITACANIDGYFRLGQNIVKARKLMEQHAYVYALKFDTDDDASPIRKKPYQGDLLIFLLYDGVFDGAKSIGVKYAGRFGEIASNKGNRPKIPIPLLALVATAVYAALFWKTLGSPGKFNFTGNQFSETYVFHVKFLEKLKKDAPAKFHCMMADIYEAIQALKRKGNDHLASEHQDALALLDLDGMAEDYLFSGNIVRLYLYKSKIWQAAGSANLSKGLS</sequence>
<dbReference type="RefSeq" id="XP_041167854.1">
    <property type="nucleotide sequence ID" value="XM_041299504.1"/>
</dbReference>
<dbReference type="GeneID" id="64593268"/>
<feature type="compositionally biased region" description="Polar residues" evidence="1">
    <location>
        <begin position="49"/>
        <end position="62"/>
    </location>
</feature>
<feature type="compositionally biased region" description="Low complexity" evidence="1">
    <location>
        <begin position="202"/>
        <end position="211"/>
    </location>
</feature>
<reference evidence="3" key="1">
    <citation type="journal article" date="2020" name="New Phytol.">
        <title>Comparative genomics reveals dynamic genome evolution in host specialist ectomycorrhizal fungi.</title>
        <authorList>
            <person name="Lofgren L.A."/>
            <person name="Nguyen N.H."/>
            <person name="Vilgalys R."/>
            <person name="Ruytinx J."/>
            <person name="Liao H.L."/>
            <person name="Branco S."/>
            <person name="Kuo A."/>
            <person name="LaButti K."/>
            <person name="Lipzen A."/>
            <person name="Andreopoulos W."/>
            <person name="Pangilinan J."/>
            <person name="Riley R."/>
            <person name="Hundley H."/>
            <person name="Na H."/>
            <person name="Barry K."/>
            <person name="Grigoriev I.V."/>
            <person name="Stajich J.E."/>
            <person name="Kennedy P.G."/>
        </authorList>
    </citation>
    <scope>NUCLEOTIDE SEQUENCE</scope>
    <source>
        <strain evidence="3">S12</strain>
    </source>
</reference>
<feature type="region of interest" description="Disordered" evidence="1">
    <location>
        <begin position="18"/>
        <end position="99"/>
    </location>
</feature>
<accession>A0A9P7E3T2</accession>
<feature type="domain" description="DUF6532" evidence="2">
    <location>
        <begin position="260"/>
        <end position="468"/>
    </location>
</feature>
<keyword evidence="4" id="KW-1185">Reference proteome</keyword>
<feature type="region of interest" description="Disordered" evidence="1">
    <location>
        <begin position="190"/>
        <end position="227"/>
    </location>
</feature>
<protein>
    <recommendedName>
        <fullName evidence="2">DUF6532 domain-containing protein</fullName>
    </recommendedName>
</protein>